<protein>
    <submittedName>
        <fullName evidence="2">Putative secreted protein</fullName>
    </submittedName>
</protein>
<evidence type="ECO:0000313" key="2">
    <source>
        <dbReference type="EMBL" id="MBW74939.1"/>
    </source>
</evidence>
<accession>A0A2M4DBP6</accession>
<evidence type="ECO:0000256" key="1">
    <source>
        <dbReference type="SAM" id="SignalP"/>
    </source>
</evidence>
<feature type="chain" id="PRO_5014888999" evidence="1">
    <location>
        <begin position="27"/>
        <end position="94"/>
    </location>
</feature>
<feature type="signal peptide" evidence="1">
    <location>
        <begin position="1"/>
        <end position="26"/>
    </location>
</feature>
<keyword evidence="1" id="KW-0732">Signal</keyword>
<organism evidence="2">
    <name type="scientific">Anopheles darlingi</name>
    <name type="common">Mosquito</name>
    <dbReference type="NCBI Taxonomy" id="43151"/>
    <lineage>
        <taxon>Eukaryota</taxon>
        <taxon>Metazoa</taxon>
        <taxon>Ecdysozoa</taxon>
        <taxon>Arthropoda</taxon>
        <taxon>Hexapoda</taxon>
        <taxon>Insecta</taxon>
        <taxon>Pterygota</taxon>
        <taxon>Neoptera</taxon>
        <taxon>Endopterygota</taxon>
        <taxon>Diptera</taxon>
        <taxon>Nematocera</taxon>
        <taxon>Culicoidea</taxon>
        <taxon>Culicidae</taxon>
        <taxon>Anophelinae</taxon>
        <taxon>Anopheles</taxon>
    </lineage>
</organism>
<proteinExistence type="predicted"/>
<reference evidence="2" key="1">
    <citation type="submission" date="2018-01" db="EMBL/GenBank/DDBJ databases">
        <title>An insight into the sialome of Amazonian anophelines.</title>
        <authorList>
            <person name="Ribeiro J.M."/>
            <person name="Scarpassa V."/>
            <person name="Calvo E."/>
        </authorList>
    </citation>
    <scope>NUCLEOTIDE SEQUENCE</scope>
</reference>
<sequence length="94" mass="9947">MISRGSSGSIIVGLLVTFVLLGTSEGPEGPNNSVPNGGNLKISKHKEESHCVWLTVYASNPNIDQQLATLSTRSTCAAAVCTLQVMWNKAPSVY</sequence>
<dbReference type="EMBL" id="GGFL01010761">
    <property type="protein sequence ID" value="MBW74939.1"/>
    <property type="molecule type" value="Transcribed_RNA"/>
</dbReference>
<name>A0A2M4DBP6_ANODA</name>
<dbReference type="AlphaFoldDB" id="A0A2M4DBP6"/>